<keyword evidence="3" id="KW-0547">Nucleotide-binding</keyword>
<organism evidence="5">
    <name type="scientific">Tanacetum cinerariifolium</name>
    <name type="common">Dalmatian daisy</name>
    <name type="synonym">Chrysanthemum cinerariifolium</name>
    <dbReference type="NCBI Taxonomy" id="118510"/>
    <lineage>
        <taxon>Eukaryota</taxon>
        <taxon>Viridiplantae</taxon>
        <taxon>Streptophyta</taxon>
        <taxon>Embryophyta</taxon>
        <taxon>Tracheophyta</taxon>
        <taxon>Spermatophyta</taxon>
        <taxon>Magnoliopsida</taxon>
        <taxon>eudicotyledons</taxon>
        <taxon>Gunneridae</taxon>
        <taxon>Pentapetalae</taxon>
        <taxon>asterids</taxon>
        <taxon>campanulids</taxon>
        <taxon>Asterales</taxon>
        <taxon>Asteraceae</taxon>
        <taxon>Asteroideae</taxon>
        <taxon>Anthemideae</taxon>
        <taxon>Anthemidinae</taxon>
        <taxon>Tanacetum</taxon>
    </lineage>
</organism>
<name>A0A699JWG7_TANCI</name>
<accession>A0A699JWG7</accession>
<evidence type="ECO:0000313" key="5">
    <source>
        <dbReference type="EMBL" id="GFA58484.1"/>
    </source>
</evidence>
<evidence type="ECO:0000256" key="2">
    <source>
        <dbReference type="ARBA" id="ARBA00022694"/>
    </source>
</evidence>
<dbReference type="EMBL" id="BKCJ010450021">
    <property type="protein sequence ID" value="GFA58484.1"/>
    <property type="molecule type" value="Genomic_DNA"/>
</dbReference>
<comment type="caution">
    <text evidence="5">The sequence shown here is derived from an EMBL/GenBank/DDBJ whole genome shotgun (WGS) entry which is preliminary data.</text>
</comment>
<dbReference type="AlphaFoldDB" id="A0A699JWG7"/>
<dbReference type="GO" id="GO:0008033">
    <property type="term" value="P:tRNA processing"/>
    <property type="evidence" value="ECO:0007669"/>
    <property type="project" value="UniProtKB-KW"/>
</dbReference>
<dbReference type="GO" id="GO:0005524">
    <property type="term" value="F:ATP binding"/>
    <property type="evidence" value="ECO:0007669"/>
    <property type="project" value="UniProtKB-KW"/>
</dbReference>
<keyword evidence="2" id="KW-0819">tRNA processing</keyword>
<reference evidence="5" key="1">
    <citation type="journal article" date="2019" name="Sci. Rep.">
        <title>Draft genome of Tanacetum cinerariifolium, the natural source of mosquito coil.</title>
        <authorList>
            <person name="Yamashiro T."/>
            <person name="Shiraishi A."/>
            <person name="Satake H."/>
            <person name="Nakayama K."/>
        </authorList>
    </citation>
    <scope>NUCLEOTIDE SEQUENCE</scope>
</reference>
<evidence type="ECO:0000256" key="4">
    <source>
        <dbReference type="ARBA" id="ARBA00022840"/>
    </source>
</evidence>
<dbReference type="InterPro" id="IPR012094">
    <property type="entry name" value="tRNA_Ile_lys_synt"/>
</dbReference>
<dbReference type="PANTHER" id="PTHR43033:SF5">
    <property type="entry name" value="TRNA(ILE)-LYSIDINE SYNTHETASE"/>
    <property type="match status" value="1"/>
</dbReference>
<dbReference type="GO" id="GO:0016879">
    <property type="term" value="F:ligase activity, forming carbon-nitrogen bonds"/>
    <property type="evidence" value="ECO:0007669"/>
    <property type="project" value="InterPro"/>
</dbReference>
<dbReference type="PANTHER" id="PTHR43033">
    <property type="entry name" value="TRNA(ILE)-LYSIDINE SYNTHASE-RELATED"/>
    <property type="match status" value="1"/>
</dbReference>
<evidence type="ECO:0000256" key="3">
    <source>
        <dbReference type="ARBA" id="ARBA00022741"/>
    </source>
</evidence>
<evidence type="ECO:0000256" key="1">
    <source>
        <dbReference type="ARBA" id="ARBA00022598"/>
    </source>
</evidence>
<sequence length="278" mass="30361">QASFTAAGCYLCPSPSSKGTKLLVCCSVNSALPMKMESFCVGSSNGHKVNISSELDQIIENGRLYSNKIVLNTSDVPFLNTSSDSILTEAKRVNILSEPTFTSICSLYKTELENFKLKTETLPDHESQKLVESVGTKELLHRKIGNFMDRFLVSWEFIDGNDGCCCCGLGQDSVLEVRHMVDADWLYLSKLTTSDSLENGCLETNSLCPDYVRVSAQKALSSLKSIPVAARRSLPVLVNPEGQVLSIPSVCFSQCRCLKVSAEFNPRVPLGGGYSSFL</sequence>
<feature type="non-terminal residue" evidence="5">
    <location>
        <position position="1"/>
    </location>
</feature>
<keyword evidence="4" id="KW-0067">ATP-binding</keyword>
<protein>
    <submittedName>
        <fullName evidence="5">Lysidine-tRNA(Ile) synthetase</fullName>
    </submittedName>
</protein>
<gene>
    <name evidence="5" type="ORF">Tci_630456</name>
</gene>
<proteinExistence type="predicted"/>
<keyword evidence="1" id="KW-0436">Ligase</keyword>